<evidence type="ECO:0000256" key="1">
    <source>
        <dbReference type="SAM" id="MobiDB-lite"/>
    </source>
</evidence>
<proteinExistence type="predicted"/>
<sequence>MSFENTYETPLRSYIETRARTLRDSIEAATRDRNASNATALEQRIDRESDQFVDDVTRRLNIMRDEIKGRRPTDERHPDYSTRMTQYQQFVSLASVGVNRVTSWVNLIFKKIIDVIKQTVEWINDTAQTSSNHNNSSDINRGVDATGATSSSTLTQTVTTSIRKNCSELKTLVLRLKPDNRQPDLSSLDSKQLDTFVDEMIGDFQNTFTNNINDLRARIKSARPDPSDPNYTIKMDLYQDLLTTMVPVIQKIQSLAGQLLNELQALIDQLWDDICKNNGREVDRLLDEHAHRTEAHTNQTFVGPLSILEARLKQIRQKNSSH</sequence>
<organism evidence="3 4">
    <name type="scientific">Adineta steineri</name>
    <dbReference type="NCBI Taxonomy" id="433720"/>
    <lineage>
        <taxon>Eukaryota</taxon>
        <taxon>Metazoa</taxon>
        <taxon>Spiralia</taxon>
        <taxon>Gnathifera</taxon>
        <taxon>Rotifera</taxon>
        <taxon>Eurotatoria</taxon>
        <taxon>Bdelloidea</taxon>
        <taxon>Adinetida</taxon>
        <taxon>Adinetidae</taxon>
        <taxon>Adineta</taxon>
    </lineage>
</organism>
<dbReference type="OrthoDB" id="10029783at2759"/>
<dbReference type="AlphaFoldDB" id="A0A819EVY7"/>
<feature type="compositionally biased region" description="Polar residues" evidence="1">
    <location>
        <begin position="128"/>
        <end position="139"/>
    </location>
</feature>
<protein>
    <submittedName>
        <fullName evidence="3">Uncharacterized protein</fullName>
    </submittedName>
</protein>
<comment type="caution">
    <text evidence="3">The sequence shown here is derived from an EMBL/GenBank/DDBJ whole genome shotgun (WGS) entry which is preliminary data.</text>
</comment>
<dbReference type="Proteomes" id="UP000663891">
    <property type="component" value="Unassembled WGS sequence"/>
</dbReference>
<name>A0A819EVY7_9BILA</name>
<feature type="region of interest" description="Disordered" evidence="1">
    <location>
        <begin position="128"/>
        <end position="152"/>
    </location>
</feature>
<evidence type="ECO:0000313" key="4">
    <source>
        <dbReference type="Proteomes" id="UP000663881"/>
    </source>
</evidence>
<gene>
    <name evidence="3" type="ORF">OKA104_LOCUS21891</name>
    <name evidence="2" type="ORF">VCS650_LOCUS33677</name>
</gene>
<reference evidence="3" key="1">
    <citation type="submission" date="2021-02" db="EMBL/GenBank/DDBJ databases">
        <authorList>
            <person name="Nowell W R."/>
        </authorList>
    </citation>
    <scope>NUCLEOTIDE SEQUENCE</scope>
</reference>
<dbReference type="Proteomes" id="UP000663881">
    <property type="component" value="Unassembled WGS sequence"/>
</dbReference>
<accession>A0A819EVY7</accession>
<evidence type="ECO:0000313" key="2">
    <source>
        <dbReference type="EMBL" id="CAF1349298.1"/>
    </source>
</evidence>
<evidence type="ECO:0000313" key="3">
    <source>
        <dbReference type="EMBL" id="CAF3858270.1"/>
    </source>
</evidence>
<dbReference type="EMBL" id="CAJOAY010001557">
    <property type="protein sequence ID" value="CAF3858270.1"/>
    <property type="molecule type" value="Genomic_DNA"/>
</dbReference>
<dbReference type="EMBL" id="CAJNON010000666">
    <property type="protein sequence ID" value="CAF1349298.1"/>
    <property type="molecule type" value="Genomic_DNA"/>
</dbReference>